<keyword evidence="2" id="KW-0489">Methyltransferase</keyword>
<protein>
    <submittedName>
        <fullName evidence="2">rRNA methylase</fullName>
    </submittedName>
</protein>
<dbReference type="AlphaFoldDB" id="W4VBF5"/>
<keyword evidence="2" id="KW-0808">Transferase</keyword>
<dbReference type="InterPro" id="IPR029064">
    <property type="entry name" value="Ribosomal_eL30-like_sf"/>
</dbReference>
<dbReference type="STRING" id="1294263.JCM21531_4149"/>
<name>W4VBF5_9FIRM</name>
<feature type="domain" description="RNA 2-O ribose methyltransferase substrate binding" evidence="1">
    <location>
        <begin position="2"/>
        <end position="69"/>
    </location>
</feature>
<evidence type="ECO:0000313" key="2">
    <source>
        <dbReference type="EMBL" id="GAE90527.1"/>
    </source>
</evidence>
<dbReference type="Gene3D" id="3.30.1330.30">
    <property type="match status" value="1"/>
</dbReference>
<dbReference type="SUPFAM" id="SSF55315">
    <property type="entry name" value="L30e-like"/>
    <property type="match status" value="1"/>
</dbReference>
<dbReference type="InterPro" id="IPR013123">
    <property type="entry name" value="SpoU_subst-bd"/>
</dbReference>
<dbReference type="EMBL" id="BAVR01000076">
    <property type="protein sequence ID" value="GAE90527.1"/>
    <property type="molecule type" value="Genomic_DNA"/>
</dbReference>
<dbReference type="GO" id="GO:0008168">
    <property type="term" value="F:methyltransferase activity"/>
    <property type="evidence" value="ECO:0007669"/>
    <property type="project" value="UniProtKB-KW"/>
</dbReference>
<keyword evidence="3" id="KW-1185">Reference proteome</keyword>
<sequence>MEEALKEGVQIHKILVSDKLADTNSGNEILKKVNNGGYSVFALPHKLFEEVSDTQNPQGILAVLGIKNYSIEEVWDEKNFFIILDSIQDPETWEQ</sequence>
<evidence type="ECO:0000313" key="3">
    <source>
        <dbReference type="Proteomes" id="UP000019109"/>
    </source>
</evidence>
<evidence type="ECO:0000259" key="1">
    <source>
        <dbReference type="Pfam" id="PF08032"/>
    </source>
</evidence>
<proteinExistence type="predicted"/>
<accession>W4VBF5</accession>
<dbReference type="Pfam" id="PF08032">
    <property type="entry name" value="SpoU_sub_bind"/>
    <property type="match status" value="1"/>
</dbReference>
<gene>
    <name evidence="2" type="ORF">JCM21531_4149</name>
</gene>
<reference evidence="2" key="1">
    <citation type="journal article" date="2014" name="Genome Announc.">
        <title>Draft Genome Sequence of Clostridium straminisolvens Strain JCM 21531T, Isolated from a Cellulose-Degrading Bacterial Community.</title>
        <authorList>
            <person name="Yuki M."/>
            <person name="Oshima K."/>
            <person name="Suda W."/>
            <person name="Sakamoto M."/>
            <person name="Kitamura K."/>
            <person name="Iida T."/>
            <person name="Hattori M."/>
            <person name="Ohkuma M."/>
        </authorList>
    </citation>
    <scope>NUCLEOTIDE SEQUENCE [LARGE SCALE GENOMIC DNA]</scope>
    <source>
        <strain evidence="2">JCM 21531</strain>
    </source>
</reference>
<organism evidence="2 3">
    <name type="scientific">Acetivibrio straminisolvens JCM 21531</name>
    <dbReference type="NCBI Taxonomy" id="1294263"/>
    <lineage>
        <taxon>Bacteria</taxon>
        <taxon>Bacillati</taxon>
        <taxon>Bacillota</taxon>
        <taxon>Clostridia</taxon>
        <taxon>Eubacteriales</taxon>
        <taxon>Oscillospiraceae</taxon>
        <taxon>Acetivibrio</taxon>
    </lineage>
</organism>
<dbReference type="GO" id="GO:0032259">
    <property type="term" value="P:methylation"/>
    <property type="evidence" value="ECO:0007669"/>
    <property type="project" value="UniProtKB-KW"/>
</dbReference>
<comment type="caution">
    <text evidence="2">The sequence shown here is derived from an EMBL/GenBank/DDBJ whole genome shotgun (WGS) entry which is preliminary data.</text>
</comment>
<dbReference type="Proteomes" id="UP000019109">
    <property type="component" value="Unassembled WGS sequence"/>
</dbReference>